<accession>A0A218MNG3</accession>
<evidence type="ECO:0000313" key="1">
    <source>
        <dbReference type="EMBL" id="ASF00771.1"/>
    </source>
</evidence>
<reference evidence="1" key="2">
    <citation type="journal article" date="2017" name="Nat. Commun.">
        <title>Single-virus genomics reveals hidden cosmopolitan and abundant viruses.</title>
        <authorList>
            <person name="Martinez-Hernandez F."/>
            <person name="Fornas O."/>
            <person name="Lluesma Gomez M."/>
            <person name="Bolduc B."/>
            <person name="de la Cruz Pena M.J."/>
            <person name="Martinez J.M."/>
            <person name="Anton J."/>
            <person name="Gasol J.M."/>
            <person name="Rosselli R."/>
            <person name="Rodriguez-Valera F."/>
            <person name="Sullivan M.B."/>
            <person name="Acinas S.G."/>
            <person name="Martinez-Garcia M."/>
        </authorList>
    </citation>
    <scope>NUCLEOTIDE SEQUENCE</scope>
</reference>
<dbReference type="EMBL" id="KY052855">
    <property type="protein sequence ID" value="ASF00771.1"/>
    <property type="molecule type" value="Genomic_DNA"/>
</dbReference>
<proteinExistence type="predicted"/>
<reference evidence="1" key="1">
    <citation type="submission" date="2016-10" db="EMBL/GenBank/DDBJ databases">
        <authorList>
            <person name="Varghese N."/>
        </authorList>
    </citation>
    <scope>NUCLEOTIDE SEQUENCE</scope>
</reference>
<organism evidence="1">
    <name type="scientific">uncultured virus</name>
    <dbReference type="NCBI Taxonomy" id="340016"/>
    <lineage>
        <taxon>Viruses</taxon>
        <taxon>environmental samples</taxon>
    </lineage>
</organism>
<sequence length="73" mass="8385">MTLVKLTGISGKPLLLKYELIESVISNIREVRYYGTSEIKEVGRKIKLTNGNEYNVKETVEEVEKILEELNDI</sequence>
<protein>
    <submittedName>
        <fullName evidence="1">Uncharacterized protein</fullName>
    </submittedName>
</protein>
<name>A0A218MNG3_9VIRU</name>